<dbReference type="SMART" id="SM00409">
    <property type="entry name" value="IG"/>
    <property type="match status" value="8"/>
</dbReference>
<dbReference type="GO" id="GO:0050839">
    <property type="term" value="F:cell adhesion molecule binding"/>
    <property type="evidence" value="ECO:0007669"/>
    <property type="project" value="TreeGrafter"/>
</dbReference>
<evidence type="ECO:0000256" key="7">
    <source>
        <dbReference type="SAM" id="MobiDB-lite"/>
    </source>
</evidence>
<dbReference type="SUPFAM" id="SSF49265">
    <property type="entry name" value="Fibronectin type III"/>
    <property type="match status" value="1"/>
</dbReference>
<keyword evidence="8" id="KW-0812">Transmembrane</keyword>
<dbReference type="GO" id="GO:0005886">
    <property type="term" value="C:plasma membrane"/>
    <property type="evidence" value="ECO:0007669"/>
    <property type="project" value="TreeGrafter"/>
</dbReference>
<keyword evidence="13" id="KW-1185">Reference proteome</keyword>
<dbReference type="InterPro" id="IPR003599">
    <property type="entry name" value="Ig_sub"/>
</dbReference>
<evidence type="ECO:0000256" key="3">
    <source>
        <dbReference type="ARBA" id="ARBA00023136"/>
    </source>
</evidence>
<dbReference type="InterPro" id="IPR007110">
    <property type="entry name" value="Ig-like_dom"/>
</dbReference>
<evidence type="ECO:0000256" key="9">
    <source>
        <dbReference type="SAM" id="SignalP"/>
    </source>
</evidence>
<keyword evidence="6" id="KW-0393">Immunoglobulin domain</keyword>
<dbReference type="PANTHER" id="PTHR11640">
    <property type="entry name" value="NEPHRIN"/>
    <property type="match status" value="1"/>
</dbReference>
<dbReference type="SMART" id="SM00408">
    <property type="entry name" value="IGc2"/>
    <property type="match status" value="5"/>
</dbReference>
<feature type="chain" id="PRO_5041430284" description="Nephrin" evidence="9">
    <location>
        <begin position="31"/>
        <end position="1923"/>
    </location>
</feature>
<dbReference type="CDD" id="cd00063">
    <property type="entry name" value="FN3"/>
    <property type="match status" value="1"/>
</dbReference>
<dbReference type="InterPro" id="IPR036179">
    <property type="entry name" value="Ig-like_dom_sf"/>
</dbReference>
<keyword evidence="9" id="KW-0732">Signal</keyword>
<feature type="domain" description="Ig-like" evidence="10">
    <location>
        <begin position="828"/>
        <end position="915"/>
    </location>
</feature>
<dbReference type="Pfam" id="PF08205">
    <property type="entry name" value="C2-set_2"/>
    <property type="match status" value="1"/>
</dbReference>
<dbReference type="InterPro" id="IPR051275">
    <property type="entry name" value="Cell_adhesion_signaling"/>
</dbReference>
<dbReference type="InterPro" id="IPR003961">
    <property type="entry name" value="FN3_dom"/>
</dbReference>
<feature type="domain" description="Fibronectin type-III" evidence="11">
    <location>
        <begin position="934"/>
        <end position="1025"/>
    </location>
</feature>
<evidence type="ECO:0000259" key="11">
    <source>
        <dbReference type="PROSITE" id="PS50853"/>
    </source>
</evidence>
<evidence type="ECO:0000256" key="6">
    <source>
        <dbReference type="ARBA" id="ARBA00023319"/>
    </source>
</evidence>
<comment type="subcellular location">
    <subcellularLocation>
        <location evidence="1">Membrane</location>
        <topology evidence="1">Single-pass type I membrane protein</topology>
    </subcellularLocation>
</comment>
<accession>A0AA39LGQ9</accession>
<dbReference type="InterPro" id="IPR013783">
    <property type="entry name" value="Ig-like_fold"/>
</dbReference>
<dbReference type="SUPFAM" id="SSF48726">
    <property type="entry name" value="Immunoglobulin"/>
    <property type="match status" value="9"/>
</dbReference>
<evidence type="ECO:0008006" key="14">
    <source>
        <dbReference type="Google" id="ProtNLM"/>
    </source>
</evidence>
<feature type="domain" description="Ig-like" evidence="10">
    <location>
        <begin position="646"/>
        <end position="733"/>
    </location>
</feature>
<organism evidence="12 13">
    <name type="scientific">Steinernema hermaphroditum</name>
    <dbReference type="NCBI Taxonomy" id="289476"/>
    <lineage>
        <taxon>Eukaryota</taxon>
        <taxon>Metazoa</taxon>
        <taxon>Ecdysozoa</taxon>
        <taxon>Nematoda</taxon>
        <taxon>Chromadorea</taxon>
        <taxon>Rhabditida</taxon>
        <taxon>Tylenchina</taxon>
        <taxon>Panagrolaimomorpha</taxon>
        <taxon>Strongyloidoidea</taxon>
        <taxon>Steinernematidae</taxon>
        <taxon>Steinernema</taxon>
    </lineage>
</organism>
<dbReference type="PROSITE" id="PS50853">
    <property type="entry name" value="FN3"/>
    <property type="match status" value="1"/>
</dbReference>
<dbReference type="Gene3D" id="2.60.40.10">
    <property type="entry name" value="Immunoglobulins"/>
    <property type="match status" value="10"/>
</dbReference>
<keyword evidence="8" id="KW-1133">Transmembrane helix</keyword>
<feature type="domain" description="Ig-like" evidence="10">
    <location>
        <begin position="541"/>
        <end position="639"/>
    </location>
</feature>
<feature type="domain" description="Ig-like" evidence="10">
    <location>
        <begin position="139"/>
        <end position="238"/>
    </location>
</feature>
<dbReference type="InterPro" id="IPR013098">
    <property type="entry name" value="Ig_I-set"/>
</dbReference>
<name>A0AA39LGQ9_9BILA</name>
<feature type="transmembrane region" description="Helical" evidence="8">
    <location>
        <begin position="1042"/>
        <end position="1065"/>
    </location>
</feature>
<feature type="domain" description="Ig-like" evidence="10">
    <location>
        <begin position="31"/>
        <end position="134"/>
    </location>
</feature>
<comment type="caution">
    <text evidence="12">The sequence shown here is derived from an EMBL/GenBank/DDBJ whole genome shotgun (WGS) entry which is preliminary data.</text>
</comment>
<dbReference type="EMBL" id="JAUCMV010000005">
    <property type="protein sequence ID" value="KAK0396647.1"/>
    <property type="molecule type" value="Genomic_DNA"/>
</dbReference>
<reference evidence="12" key="1">
    <citation type="submission" date="2023-06" db="EMBL/GenBank/DDBJ databases">
        <title>Genomic analysis of the entomopathogenic nematode Steinernema hermaphroditum.</title>
        <authorList>
            <person name="Schwarz E.M."/>
            <person name="Heppert J.K."/>
            <person name="Baniya A."/>
            <person name="Schwartz H.T."/>
            <person name="Tan C.-H."/>
            <person name="Antoshechkin I."/>
            <person name="Sternberg P.W."/>
            <person name="Goodrich-Blair H."/>
            <person name="Dillman A.R."/>
        </authorList>
    </citation>
    <scope>NUCLEOTIDE SEQUENCE</scope>
    <source>
        <strain evidence="12">PS9179</strain>
        <tissue evidence="12">Whole animal</tissue>
    </source>
</reference>
<dbReference type="Pfam" id="PF07679">
    <property type="entry name" value="I-set"/>
    <property type="match status" value="1"/>
</dbReference>
<dbReference type="InterPro" id="IPR013162">
    <property type="entry name" value="CD80_C2-set"/>
</dbReference>
<feature type="domain" description="Ig-like" evidence="10">
    <location>
        <begin position="737"/>
        <end position="822"/>
    </location>
</feature>
<dbReference type="Proteomes" id="UP001175271">
    <property type="component" value="Unassembled WGS sequence"/>
</dbReference>
<feature type="domain" description="Ig-like" evidence="10">
    <location>
        <begin position="443"/>
        <end position="537"/>
    </location>
</feature>
<feature type="compositionally biased region" description="Polar residues" evidence="7">
    <location>
        <begin position="1654"/>
        <end position="1672"/>
    </location>
</feature>
<dbReference type="Pfam" id="PF00041">
    <property type="entry name" value="fn3"/>
    <property type="match status" value="1"/>
</dbReference>
<evidence type="ECO:0000256" key="4">
    <source>
        <dbReference type="ARBA" id="ARBA00023157"/>
    </source>
</evidence>
<evidence type="ECO:0000256" key="8">
    <source>
        <dbReference type="SAM" id="Phobius"/>
    </source>
</evidence>
<evidence type="ECO:0000256" key="5">
    <source>
        <dbReference type="ARBA" id="ARBA00023180"/>
    </source>
</evidence>
<feature type="region of interest" description="Disordered" evidence="7">
    <location>
        <begin position="1648"/>
        <end position="1672"/>
    </location>
</feature>
<dbReference type="GO" id="GO:0005911">
    <property type="term" value="C:cell-cell junction"/>
    <property type="evidence" value="ECO:0007669"/>
    <property type="project" value="TreeGrafter"/>
</dbReference>
<dbReference type="Pfam" id="PF13927">
    <property type="entry name" value="Ig_3"/>
    <property type="match status" value="2"/>
</dbReference>
<evidence type="ECO:0000313" key="12">
    <source>
        <dbReference type="EMBL" id="KAK0396647.1"/>
    </source>
</evidence>
<dbReference type="PANTHER" id="PTHR11640:SF136">
    <property type="entry name" value="NEPHRIN"/>
    <property type="match status" value="1"/>
</dbReference>
<feature type="transmembrane region" description="Helical" evidence="8">
    <location>
        <begin position="1861"/>
        <end position="1884"/>
    </location>
</feature>
<evidence type="ECO:0000256" key="2">
    <source>
        <dbReference type="ARBA" id="ARBA00022737"/>
    </source>
</evidence>
<evidence type="ECO:0000259" key="10">
    <source>
        <dbReference type="PROSITE" id="PS50835"/>
    </source>
</evidence>
<keyword evidence="4" id="KW-1015">Disulfide bond</keyword>
<evidence type="ECO:0000256" key="1">
    <source>
        <dbReference type="ARBA" id="ARBA00004479"/>
    </source>
</evidence>
<dbReference type="GO" id="GO:0098609">
    <property type="term" value="P:cell-cell adhesion"/>
    <property type="evidence" value="ECO:0007669"/>
    <property type="project" value="TreeGrafter"/>
</dbReference>
<dbReference type="SMART" id="SM00060">
    <property type="entry name" value="FN3"/>
    <property type="match status" value="1"/>
</dbReference>
<dbReference type="PROSITE" id="PS50835">
    <property type="entry name" value="IG_LIKE"/>
    <property type="match status" value="9"/>
</dbReference>
<protein>
    <recommendedName>
        <fullName evidence="14">Nephrin</fullName>
    </recommendedName>
</protein>
<feature type="domain" description="Ig-like" evidence="10">
    <location>
        <begin position="345"/>
        <end position="439"/>
    </location>
</feature>
<feature type="signal peptide" evidence="9">
    <location>
        <begin position="1"/>
        <end position="30"/>
    </location>
</feature>
<feature type="domain" description="Ig-like" evidence="10">
    <location>
        <begin position="248"/>
        <end position="337"/>
    </location>
</feature>
<keyword evidence="3 8" id="KW-0472">Membrane</keyword>
<dbReference type="InterPro" id="IPR036116">
    <property type="entry name" value="FN3_sf"/>
</dbReference>
<evidence type="ECO:0000313" key="13">
    <source>
        <dbReference type="Proteomes" id="UP001175271"/>
    </source>
</evidence>
<gene>
    <name evidence="12" type="ORF">QR680_001797</name>
</gene>
<proteinExistence type="predicted"/>
<sequence length="1923" mass="210892">MGGGNSSSPCFFLLFVAICYSLQLLSFASSFELKEAPRNTSVLIGSDVTFRCTAPTSVSGNPLKSQWRTNAGTLLGHHEPGVLAGYGGRYSYEKETPDELNLKIQRITLEDDGKFECQMLRSDEGSMRGAAYLNVLVKPSVVYFMNYRQGDVIEVSEDQTVNITCVVPNVKPAPKTEWYINGKLISDNNSNLEKYNLNKTVTSFSSLYWKPSRLDHKKVLTCQAEHAQTLTSLRASVSLSVLYSSERPRISVVGDSENIRAGQNVTLLCSAVGGNPLPNVTWYFNRHYIESPSYYDSSTQETINRYSFIADPKDNGAEYECRSHNRHNVAPLRGSVRLKVSFPAPGVDVYGDSSIRRGDRATVTCRTKPSNPASRISFAVNGSPSQEPEQHEEVVSNGIVTIANFTIDFHDQLVRNHEITVDCTARNSEGTVTKQHVIRILSPPMQPLVYGFEHGPMLEGERLNLTCESHGGNPLAALSWYRGVEKLKQSRSSVTGDVSQSYISIPLDRTLNRAPIRCEATNDALDHALVASKKVIVLFPPKKVSIRPLQGERIVSGNTAKLACLTSSSNPESAIEWNFHGKDVRWRSETVQNNSSGEFHGFEVENIIMFEATEELDSSLVTCTASHPHWTKQTTATYTINVLYPPKIVADGVINVVIGEGESFRENLTVFANPPVSSWKWRRNGIHFQDAIGSIFARGAMLTGRSVTRNDAGIYTVFASNQIGSSNATIRLSVEFPAHVTHITQSVYANTGEDVELECVVEAFPRKKGMVRWLKGGKELPSVIRDERRAALRVNASEESSGEYVCIADNGLGPPQLNKTYLLVNKAPTVIRHPAFSRAAAAPGGRAKIICRADAVPDCKFTWKLDNDDKAIESNTSKYSFYSRLVGISTYESVLSISDVNSQDYMKRIRCTASNRYGRDEVLIPLGPLTTPDLPFEITVANFTDESVAISWMPGFDGGSPQSFEVSYRVAGGDTEYQSMNTSDSTMTIYGLPPGRTVLIQLRAMNQHGFSSEFSEPVRAVTSSSVGLNVANAQEATESPKFVLIIFAIALFLLLLVNCLLVVYLRKRQKIKKIQEKTEIVRTHHGNDDGVRHVQMYGTMALTPQEIARRAESEMASRCDQHLNDHCGSEDDHSVRTMIEVNPNGCMQQIGPQFFDSNCLVDYEFDPALYSDIVRSGPPPIDSSYLVGPHLDECPSIDETYHHDLFSDFNTVPRHEPNLLDSPARQPRRDTAYMYQPTHSSNADCGTISGRSTHSLSTFLQPGGVRTAATSYSVLDGDLVFSLDSNVSISDRVVAASHDSRLVISEKFVNVSVWSTKRSVVEFDPNDVFVNVSAEATISHFDVSSSSFHSSADSLTMSERTNRSANQHTMLDAIATGNVSLSFTAGVFSFEALHAKRAQIHCRTWQSKNPPHVQLSSNGSLGSPRLLEIKSKNSKGLVDIILEDSKVLLRYGGFVLVISADYRTVSLSSTSYNIEMRTVLSSFTIDIDDARLELGAKSEKLKFIVAANSSDAIVEAKHLSRLTLNEHNGSVVKVTGAPLDVKFFELIANALQMEILSEQESHVRASTNSSQLTLTTNTTKVQLTSAHHTLDVLGGSPNFLLLRGNISITLEARANGSIIPTLLPPFKEPANKFMTIGPDQNADIANAAAQNDATSSEIEASTSNSVQEQGTTEADLIETEATEPGLLTSEAEDDTFSLTATLDSITILETTTNSIPEVEEDFPTPPPLPSVRRARASGVLNDSYSQVLLQLEDSNPSSNRSSIIDASELSVALANALQVAAARSGYAILNETIEVFIVSSNKNHNDTVREVVFVVAQPVCFRRAELVSKLLNNVKDLDAYIGHKVLKLEEMSPNNTQKKGLYSLIILIISLLIVVLIAAAVVILKKSKQAKLNVRRAAHYVWGAGAAIGQGKVANKSNDRLSV</sequence>
<dbReference type="InterPro" id="IPR003598">
    <property type="entry name" value="Ig_sub2"/>
</dbReference>
<keyword evidence="2" id="KW-0677">Repeat</keyword>
<keyword evidence="5" id="KW-0325">Glycoprotein</keyword>